<dbReference type="EMBL" id="VJXY01000032">
    <property type="protein sequence ID" value="MBD6618862.1"/>
    <property type="molecule type" value="Genomic_DNA"/>
</dbReference>
<accession>A0AA40T1J8</accession>
<evidence type="ECO:0000313" key="3">
    <source>
        <dbReference type="Proteomes" id="UP001165986"/>
    </source>
</evidence>
<gene>
    <name evidence="2" type="ORF">FNW02_24310</name>
</gene>
<proteinExistence type="predicted"/>
<evidence type="ECO:0000256" key="1">
    <source>
        <dbReference type="SAM" id="SignalP"/>
    </source>
</evidence>
<keyword evidence="1" id="KW-0732">Signal</keyword>
<protein>
    <submittedName>
        <fullName evidence="2">Uncharacterized protein</fullName>
    </submittedName>
</protein>
<organism evidence="2 3">
    <name type="scientific">Komarekiella delphini-convector SJRDD-AB1</name>
    <dbReference type="NCBI Taxonomy" id="2593771"/>
    <lineage>
        <taxon>Bacteria</taxon>
        <taxon>Bacillati</taxon>
        <taxon>Cyanobacteriota</taxon>
        <taxon>Cyanophyceae</taxon>
        <taxon>Nostocales</taxon>
        <taxon>Nostocaceae</taxon>
        <taxon>Komarekiella</taxon>
        <taxon>Komarekiella delphini-convector</taxon>
    </lineage>
</organism>
<dbReference type="AlphaFoldDB" id="A0AA40T1J8"/>
<comment type="caution">
    <text evidence="2">The sequence shown here is derived from an EMBL/GenBank/DDBJ whole genome shotgun (WGS) entry which is preliminary data.</text>
</comment>
<dbReference type="Proteomes" id="UP001165986">
    <property type="component" value="Unassembled WGS sequence"/>
</dbReference>
<sequence>MNIAKLILLACPVFLASILMVANPAIASSLKSAPATQIITVASTQQITEFATPLAQASNPIIEQLGCNCGNCTQAKFQRLQGKLPSASF</sequence>
<dbReference type="RefSeq" id="WP_191760064.1">
    <property type="nucleotide sequence ID" value="NZ_VJXY01000032.1"/>
</dbReference>
<feature type="signal peptide" evidence="1">
    <location>
        <begin position="1"/>
        <end position="27"/>
    </location>
</feature>
<reference evidence="2" key="1">
    <citation type="submission" date="2019-07" db="EMBL/GenBank/DDBJ databases">
        <title>Toxilogical consequences of a new and cryptic species of cyanobacteria (Komarekiella delphini-convector) recovered from the epidermis of a bottlenose dolphin and 1500 ft. in the air.</title>
        <authorList>
            <person name="Brown A.O."/>
            <person name="Dvorak P."/>
            <person name="Villanueva C.D."/>
            <person name="Foss A.J."/>
            <person name="Garvey A.D."/>
            <person name="Gibson Q.A."/>
            <person name="Johansen J.R."/>
            <person name="Casamatta D.A."/>
        </authorList>
    </citation>
    <scope>NUCLEOTIDE SEQUENCE</scope>
    <source>
        <strain evidence="2">SJRDD-AB1</strain>
    </source>
</reference>
<evidence type="ECO:0000313" key="2">
    <source>
        <dbReference type="EMBL" id="MBD6618862.1"/>
    </source>
</evidence>
<name>A0AA40T1J8_9NOST</name>
<feature type="chain" id="PRO_5041367498" evidence="1">
    <location>
        <begin position="28"/>
        <end position="89"/>
    </location>
</feature>
<keyword evidence="3" id="KW-1185">Reference proteome</keyword>